<feature type="compositionally biased region" description="Acidic residues" evidence="2">
    <location>
        <begin position="150"/>
        <end position="170"/>
    </location>
</feature>
<proteinExistence type="predicted"/>
<keyword evidence="1" id="KW-0479">Metal-binding</keyword>
<dbReference type="SMART" id="SM00343">
    <property type="entry name" value="ZnF_C2HC"/>
    <property type="match status" value="1"/>
</dbReference>
<evidence type="ECO:0000313" key="5">
    <source>
        <dbReference type="Proteomes" id="UP000758603"/>
    </source>
</evidence>
<evidence type="ECO:0000256" key="2">
    <source>
        <dbReference type="SAM" id="MobiDB-lite"/>
    </source>
</evidence>
<feature type="compositionally biased region" description="Basic residues" evidence="2">
    <location>
        <begin position="46"/>
        <end position="55"/>
    </location>
</feature>
<feature type="compositionally biased region" description="Basic and acidic residues" evidence="2">
    <location>
        <begin position="56"/>
        <end position="68"/>
    </location>
</feature>
<organism evidence="4 5">
    <name type="scientific">Truncatella angustata</name>
    <dbReference type="NCBI Taxonomy" id="152316"/>
    <lineage>
        <taxon>Eukaryota</taxon>
        <taxon>Fungi</taxon>
        <taxon>Dikarya</taxon>
        <taxon>Ascomycota</taxon>
        <taxon>Pezizomycotina</taxon>
        <taxon>Sordariomycetes</taxon>
        <taxon>Xylariomycetidae</taxon>
        <taxon>Amphisphaeriales</taxon>
        <taxon>Sporocadaceae</taxon>
        <taxon>Truncatella</taxon>
    </lineage>
</organism>
<dbReference type="GeneID" id="70128894"/>
<evidence type="ECO:0000313" key="4">
    <source>
        <dbReference type="EMBL" id="KAH6653992.1"/>
    </source>
</evidence>
<feature type="compositionally biased region" description="Low complexity" evidence="2">
    <location>
        <begin position="23"/>
        <end position="42"/>
    </location>
</feature>
<dbReference type="Pfam" id="PF00098">
    <property type="entry name" value="zf-CCHC"/>
    <property type="match status" value="1"/>
</dbReference>
<accession>A0A9P8UL63</accession>
<keyword evidence="1" id="KW-0863">Zinc-finger</keyword>
<dbReference type="PROSITE" id="PS50158">
    <property type="entry name" value="ZF_CCHC"/>
    <property type="match status" value="1"/>
</dbReference>
<feature type="compositionally biased region" description="Polar residues" evidence="2">
    <location>
        <begin position="222"/>
        <end position="252"/>
    </location>
</feature>
<dbReference type="RefSeq" id="XP_045958262.1">
    <property type="nucleotide sequence ID" value="XM_046100002.1"/>
</dbReference>
<evidence type="ECO:0000259" key="3">
    <source>
        <dbReference type="PROSITE" id="PS50158"/>
    </source>
</evidence>
<keyword evidence="1" id="KW-0862">Zinc</keyword>
<dbReference type="InterPro" id="IPR001878">
    <property type="entry name" value="Znf_CCHC"/>
</dbReference>
<evidence type="ECO:0000256" key="1">
    <source>
        <dbReference type="PROSITE-ProRule" id="PRU00047"/>
    </source>
</evidence>
<dbReference type="AlphaFoldDB" id="A0A9P8UL63"/>
<feature type="region of interest" description="Disordered" evidence="2">
    <location>
        <begin position="120"/>
        <end position="252"/>
    </location>
</feature>
<dbReference type="Gene3D" id="4.10.60.10">
    <property type="entry name" value="Zinc finger, CCHC-type"/>
    <property type="match status" value="1"/>
</dbReference>
<name>A0A9P8UL63_9PEZI</name>
<dbReference type="GO" id="GO:0003676">
    <property type="term" value="F:nucleic acid binding"/>
    <property type="evidence" value="ECO:0007669"/>
    <property type="project" value="InterPro"/>
</dbReference>
<feature type="compositionally biased region" description="Acidic residues" evidence="2">
    <location>
        <begin position="128"/>
        <end position="137"/>
    </location>
</feature>
<dbReference type="InterPro" id="IPR036875">
    <property type="entry name" value="Znf_CCHC_sf"/>
</dbReference>
<feature type="compositionally biased region" description="Basic and acidic residues" evidence="2">
    <location>
        <begin position="198"/>
        <end position="210"/>
    </location>
</feature>
<dbReference type="Proteomes" id="UP000758603">
    <property type="component" value="Unassembled WGS sequence"/>
</dbReference>
<dbReference type="EMBL" id="JAGPXC010000004">
    <property type="protein sequence ID" value="KAH6653992.1"/>
    <property type="molecule type" value="Genomic_DNA"/>
</dbReference>
<sequence>MAAQSTPKGMSSRLLTMKFMQRAAATSSPASASNPSTPVSEESSSKRRKISHSRSSKQDPDVLVDRQKIQAAIDEDERKREDAIVKRAAELGDARWVLDVAGLSNPSAAATKPLQVVQVGYAQIDSPDNSEDDSEPADEAHSRSAQANDSNDDSDDSSDDDSDSSDESSSADEGGRGSRPNSANRTNSTPKGGYANKKNAEKERAKEFADKRRKKEIKLNHKPQSPGLSSISNAGGMQSLSSGGRPTQRQSGVFSFTCHNCGQTGHKAADCKKPKHRSR</sequence>
<dbReference type="GO" id="GO:0008270">
    <property type="term" value="F:zinc ion binding"/>
    <property type="evidence" value="ECO:0007669"/>
    <property type="project" value="UniProtKB-KW"/>
</dbReference>
<feature type="region of interest" description="Disordered" evidence="2">
    <location>
        <begin position="1"/>
        <end position="80"/>
    </location>
</feature>
<protein>
    <recommendedName>
        <fullName evidence="3">CCHC-type domain-containing protein</fullName>
    </recommendedName>
</protein>
<gene>
    <name evidence="4" type="ORF">BKA67DRAFT_535336</name>
</gene>
<dbReference type="OrthoDB" id="427960at2759"/>
<dbReference type="SUPFAM" id="SSF57756">
    <property type="entry name" value="Retrovirus zinc finger-like domains"/>
    <property type="match status" value="1"/>
</dbReference>
<feature type="domain" description="CCHC-type" evidence="3">
    <location>
        <begin position="258"/>
        <end position="273"/>
    </location>
</feature>
<reference evidence="4" key="1">
    <citation type="journal article" date="2021" name="Nat. Commun.">
        <title>Genetic determinants of endophytism in the Arabidopsis root mycobiome.</title>
        <authorList>
            <person name="Mesny F."/>
            <person name="Miyauchi S."/>
            <person name="Thiergart T."/>
            <person name="Pickel B."/>
            <person name="Atanasova L."/>
            <person name="Karlsson M."/>
            <person name="Huettel B."/>
            <person name="Barry K.W."/>
            <person name="Haridas S."/>
            <person name="Chen C."/>
            <person name="Bauer D."/>
            <person name="Andreopoulos W."/>
            <person name="Pangilinan J."/>
            <person name="LaButti K."/>
            <person name="Riley R."/>
            <person name="Lipzen A."/>
            <person name="Clum A."/>
            <person name="Drula E."/>
            <person name="Henrissat B."/>
            <person name="Kohler A."/>
            <person name="Grigoriev I.V."/>
            <person name="Martin F.M."/>
            <person name="Hacquard S."/>
        </authorList>
    </citation>
    <scope>NUCLEOTIDE SEQUENCE</scope>
    <source>
        <strain evidence="4">MPI-SDFR-AT-0073</strain>
    </source>
</reference>
<comment type="caution">
    <text evidence="4">The sequence shown here is derived from an EMBL/GenBank/DDBJ whole genome shotgun (WGS) entry which is preliminary data.</text>
</comment>
<feature type="compositionally biased region" description="Polar residues" evidence="2">
    <location>
        <begin position="179"/>
        <end position="190"/>
    </location>
</feature>
<keyword evidence="5" id="KW-1185">Reference proteome</keyword>